<dbReference type="SUPFAM" id="SSF53335">
    <property type="entry name" value="S-adenosyl-L-methionine-dependent methyltransferases"/>
    <property type="match status" value="1"/>
</dbReference>
<organism evidence="1">
    <name type="scientific">Ditylum brightwellii</name>
    <dbReference type="NCBI Taxonomy" id="49249"/>
    <lineage>
        <taxon>Eukaryota</taxon>
        <taxon>Sar</taxon>
        <taxon>Stramenopiles</taxon>
        <taxon>Ochrophyta</taxon>
        <taxon>Bacillariophyta</taxon>
        <taxon>Mediophyceae</taxon>
        <taxon>Lithodesmiophycidae</taxon>
        <taxon>Lithodesmiales</taxon>
        <taxon>Lithodesmiaceae</taxon>
        <taxon>Ditylum</taxon>
    </lineage>
</organism>
<dbReference type="Pfam" id="PF13489">
    <property type="entry name" value="Methyltransf_23"/>
    <property type="match status" value="1"/>
</dbReference>
<dbReference type="Gene3D" id="3.40.50.150">
    <property type="entry name" value="Vaccinia Virus protein VP39"/>
    <property type="match status" value="1"/>
</dbReference>
<sequence>MKTIQSAPSAEDNAYWDAYYKSKGAPAIPSNFAQSILSSVDKSKTLLELGCGNGRDAFFFARNNVQTVAVDLSAKAIELNGSSGHDNVAFEVGDFTALENDRFQNIGNIYSRFTLHSVDHESYERTLDWCKNNLQADGMLFLEARTVNDPLCGQGTDVGQGGWVTTHYRRFAEIKDVMKDVEERGFELIHVSENFTDSWYKNDHAVCYRITAKKV</sequence>
<dbReference type="InterPro" id="IPR029063">
    <property type="entry name" value="SAM-dependent_MTases_sf"/>
</dbReference>
<proteinExistence type="predicted"/>
<evidence type="ECO:0000313" key="1">
    <source>
        <dbReference type="EMBL" id="CAD9353756.1"/>
    </source>
</evidence>
<accession>A0A6U3UW33</accession>
<reference evidence="1" key="1">
    <citation type="submission" date="2021-01" db="EMBL/GenBank/DDBJ databases">
        <authorList>
            <person name="Corre E."/>
            <person name="Pelletier E."/>
            <person name="Niang G."/>
            <person name="Scheremetjew M."/>
            <person name="Finn R."/>
            <person name="Kale V."/>
            <person name="Holt S."/>
            <person name="Cochrane G."/>
            <person name="Meng A."/>
            <person name="Brown T."/>
            <person name="Cohen L."/>
        </authorList>
    </citation>
    <scope>NUCLEOTIDE SEQUENCE</scope>
    <source>
        <strain evidence="1">Pop2</strain>
    </source>
</reference>
<dbReference type="PANTHER" id="PTHR43861">
    <property type="entry name" value="TRANS-ACONITATE 2-METHYLTRANSFERASE-RELATED"/>
    <property type="match status" value="1"/>
</dbReference>
<name>A0A6U3UW33_9STRA</name>
<dbReference type="EMBL" id="HBGN01036075">
    <property type="protein sequence ID" value="CAD9353756.1"/>
    <property type="molecule type" value="Transcribed_RNA"/>
</dbReference>
<dbReference type="AlphaFoldDB" id="A0A6U3UW33"/>
<gene>
    <name evidence="1" type="ORF">DBRI1063_LOCUS23136</name>
</gene>
<protein>
    <recommendedName>
        <fullName evidence="2">Methyltransferase domain-containing protein</fullName>
    </recommendedName>
</protein>
<evidence type="ECO:0008006" key="2">
    <source>
        <dbReference type="Google" id="ProtNLM"/>
    </source>
</evidence>
<dbReference type="CDD" id="cd02440">
    <property type="entry name" value="AdoMet_MTases"/>
    <property type="match status" value="1"/>
</dbReference>